<dbReference type="AlphaFoldDB" id="A0A423XFS5"/>
<organism evidence="2 3">
    <name type="scientific">Cytospora leucostoma</name>
    <dbReference type="NCBI Taxonomy" id="1230097"/>
    <lineage>
        <taxon>Eukaryota</taxon>
        <taxon>Fungi</taxon>
        <taxon>Dikarya</taxon>
        <taxon>Ascomycota</taxon>
        <taxon>Pezizomycotina</taxon>
        <taxon>Sordariomycetes</taxon>
        <taxon>Sordariomycetidae</taxon>
        <taxon>Diaporthales</taxon>
        <taxon>Cytosporaceae</taxon>
        <taxon>Cytospora</taxon>
    </lineage>
</organism>
<evidence type="ECO:0000313" key="2">
    <source>
        <dbReference type="EMBL" id="ROW14926.1"/>
    </source>
</evidence>
<keyword evidence="3" id="KW-1185">Reference proteome</keyword>
<comment type="caution">
    <text evidence="2">The sequence shown here is derived from an EMBL/GenBank/DDBJ whole genome shotgun (WGS) entry which is preliminary data.</text>
</comment>
<feature type="compositionally biased region" description="Polar residues" evidence="1">
    <location>
        <begin position="1"/>
        <end position="19"/>
    </location>
</feature>
<evidence type="ECO:0000256" key="1">
    <source>
        <dbReference type="SAM" id="MobiDB-lite"/>
    </source>
</evidence>
<feature type="compositionally biased region" description="Low complexity" evidence="1">
    <location>
        <begin position="210"/>
        <end position="231"/>
    </location>
</feature>
<feature type="region of interest" description="Disordered" evidence="1">
    <location>
        <begin position="1"/>
        <end position="26"/>
    </location>
</feature>
<name>A0A423XFS5_9PEZI</name>
<accession>A0A423XFS5</accession>
<dbReference type="EMBL" id="LKEB01000011">
    <property type="protein sequence ID" value="ROW14926.1"/>
    <property type="molecule type" value="Genomic_DNA"/>
</dbReference>
<dbReference type="Gene3D" id="1.25.40.10">
    <property type="entry name" value="Tetratricopeptide repeat domain"/>
    <property type="match status" value="1"/>
</dbReference>
<proteinExistence type="predicted"/>
<dbReference type="STRING" id="1230097.A0A423XFS5"/>
<sequence length="394" mass="43156">MQHFSQLNFNVTPSTSPASRLSARRGSDDEAPRWIFSPADVPLLPEWTHGLETLGNTTLTPMQCMQAAQRYVSVATQHESYWRPRLEKDHGLSPYLLHWLGIALMSSNQAPRWRLGTHMLRSASELGYGPSTLTLMRVFTSMSGDAAAKASKSRIFTEADRRFQQIVSRGADPDALTLQGIILAKSGAKDRARRALESFEKAERAWEASAAVSTSSSSSSSSSQDGSSGSGTKKPDPNTPEDEGASSFDPQQIRLPPPREPRWEWETSCVLGRAGILERQGRPGEAAALYRVAALELDNPTGFWKLAQLARAAGDGDGGRRDTPERRTYLLKAAISGVAEACRELGELEAIVAAGGRGGLSAREREEREKMSREWFRLADGEELKSIQDEAVVE</sequence>
<reference evidence="2 3" key="1">
    <citation type="submission" date="2015-09" db="EMBL/GenBank/DDBJ databases">
        <title>Host preference determinants of Valsa canker pathogens revealed by comparative genomics.</title>
        <authorList>
            <person name="Yin Z."/>
            <person name="Huang L."/>
        </authorList>
    </citation>
    <scope>NUCLEOTIDE SEQUENCE [LARGE SCALE GENOMIC DNA]</scope>
    <source>
        <strain evidence="2 3">SXYLt</strain>
    </source>
</reference>
<dbReference type="InterPro" id="IPR011990">
    <property type="entry name" value="TPR-like_helical_dom_sf"/>
</dbReference>
<dbReference type="InParanoid" id="A0A423XFS5"/>
<feature type="region of interest" description="Disordered" evidence="1">
    <location>
        <begin position="210"/>
        <end position="261"/>
    </location>
</feature>
<evidence type="ECO:0000313" key="3">
    <source>
        <dbReference type="Proteomes" id="UP000285146"/>
    </source>
</evidence>
<dbReference type="Proteomes" id="UP000285146">
    <property type="component" value="Unassembled WGS sequence"/>
</dbReference>
<dbReference type="OrthoDB" id="5379420at2759"/>
<gene>
    <name evidence="2" type="ORF">VPNG_03310</name>
</gene>
<protein>
    <submittedName>
        <fullName evidence="2">Uncharacterized protein</fullName>
    </submittedName>
</protein>